<dbReference type="InterPro" id="IPR005039">
    <property type="entry name" value="Ant_C"/>
</dbReference>
<reference evidence="3" key="1">
    <citation type="submission" date="2019-04" db="EMBL/GenBank/DDBJ databases">
        <title>Evolution of Biomass-Degrading Anaerobic Consortia Revealed by Metagenomics.</title>
        <authorList>
            <person name="Peng X."/>
        </authorList>
    </citation>
    <scope>NUCLEOTIDE SEQUENCE</scope>
    <source>
        <strain evidence="3">SIG140</strain>
    </source>
</reference>
<evidence type="ECO:0000313" key="2">
    <source>
        <dbReference type="EMBL" id="MBE6269473.1"/>
    </source>
</evidence>
<dbReference type="AlphaFoldDB" id="A0A9D5P0C8"/>
<organism evidence="3 4">
    <name type="scientific">Xylanibacter ruminicola</name>
    <name type="common">Prevotella ruminicola</name>
    <dbReference type="NCBI Taxonomy" id="839"/>
    <lineage>
        <taxon>Bacteria</taxon>
        <taxon>Pseudomonadati</taxon>
        <taxon>Bacteroidota</taxon>
        <taxon>Bacteroidia</taxon>
        <taxon>Bacteroidales</taxon>
        <taxon>Prevotellaceae</taxon>
        <taxon>Xylanibacter</taxon>
    </lineage>
</organism>
<dbReference type="Proteomes" id="UP000806522">
    <property type="component" value="Unassembled WGS sequence"/>
</dbReference>
<evidence type="ECO:0000313" key="3">
    <source>
        <dbReference type="EMBL" id="MBE6269652.1"/>
    </source>
</evidence>
<dbReference type="Pfam" id="PF03374">
    <property type="entry name" value="ANT"/>
    <property type="match status" value="1"/>
</dbReference>
<dbReference type="Pfam" id="PF09669">
    <property type="entry name" value="Phage_pRha"/>
    <property type="match status" value="1"/>
</dbReference>
<protein>
    <submittedName>
        <fullName evidence="3">Phage regulatory protein/antirepressor Ant</fullName>
    </submittedName>
</protein>
<name>A0A9D5P0C8_XYLRU</name>
<gene>
    <name evidence="2" type="ORF">E7101_00750</name>
    <name evidence="3" type="ORF">E7101_01710</name>
</gene>
<accession>A0A9D5P0C8</accession>
<dbReference type="EMBL" id="SUYC01000001">
    <property type="protein sequence ID" value="MBE6269652.1"/>
    <property type="molecule type" value="Genomic_DNA"/>
</dbReference>
<sequence>MHTQFKQQTAYMTSLEIAEICGKPHNDILKAIRKMEPAWERVSLGKFSQSSRKVIQPNGGVREFPCYELTKTETLYIATKFRDEERAKLVLRWEQLEMERLTQHQSMRLLTTKQEVLHESEEIVGEQLDEVNEESDGCLTVSEIAAVYNMTAHDLNSFLVDMKIQRWRCGQYRLLPKYEGLGLTADRLNVSYSLKGKLKYETYLVWTEKGRDFITNLIENGHGWD</sequence>
<proteinExistence type="predicted"/>
<dbReference type="InterPro" id="IPR014054">
    <property type="entry name" value="Phage_regulatory_Rha"/>
</dbReference>
<evidence type="ECO:0000259" key="1">
    <source>
        <dbReference type="Pfam" id="PF03374"/>
    </source>
</evidence>
<comment type="caution">
    <text evidence="3">The sequence shown here is derived from an EMBL/GenBank/DDBJ whole genome shotgun (WGS) entry which is preliminary data.</text>
</comment>
<feature type="domain" description="Antirepressor protein C-terminal" evidence="1">
    <location>
        <begin position="128"/>
        <end position="219"/>
    </location>
</feature>
<dbReference type="EMBL" id="SUYC01000001">
    <property type="protein sequence ID" value="MBE6269473.1"/>
    <property type="molecule type" value="Genomic_DNA"/>
</dbReference>
<evidence type="ECO:0000313" key="4">
    <source>
        <dbReference type="Proteomes" id="UP000806522"/>
    </source>
</evidence>
<dbReference type="GO" id="GO:0003677">
    <property type="term" value="F:DNA binding"/>
    <property type="evidence" value="ECO:0007669"/>
    <property type="project" value="InterPro"/>
</dbReference>